<feature type="compositionally biased region" description="Basic and acidic residues" evidence="1">
    <location>
        <begin position="71"/>
        <end position="87"/>
    </location>
</feature>
<proteinExistence type="predicted"/>
<feature type="compositionally biased region" description="Acidic residues" evidence="1">
    <location>
        <begin position="38"/>
        <end position="50"/>
    </location>
</feature>
<dbReference type="Proteomes" id="UP000761534">
    <property type="component" value="Unassembled WGS sequence"/>
</dbReference>
<feature type="compositionally biased region" description="Basic and acidic residues" evidence="1">
    <location>
        <begin position="51"/>
        <end position="62"/>
    </location>
</feature>
<dbReference type="GO" id="GO:0005634">
    <property type="term" value="C:nucleus"/>
    <property type="evidence" value="ECO:0007669"/>
    <property type="project" value="TreeGrafter"/>
</dbReference>
<sequence length="273" mass="31353">MGSKKRAAPEADDLDDGLDYSFDNVADEDDSHLPTEEQLLEEDSNSEEEESKIPEDQSEKKEDKKRKKRKDEKLVQKKKQKTEDMVAEKKAVTNYSPDLLADFVASKLKKLNPDLSSLEINELSIKPHCFADTTGFSEPRKLINYPKFFKQYVNRFLGRKGRYVVIMSMSAIRACDAHRALQKMGTIKLIKKNSIRHDKAILMSSKNSIAVTTPGRIKKLMDEDVFQVDRVAAIVVDSSYLDPKNYHIWDDPDMFPVLKRLTESSKEPQVFLY</sequence>
<gene>
    <name evidence="2" type="ORF">TRICI_002354</name>
</gene>
<dbReference type="PANTHER" id="PTHR24030:SF0">
    <property type="entry name" value="PROTEIN CMSS1"/>
    <property type="match status" value="1"/>
</dbReference>
<name>A0A642V7A0_9ASCO</name>
<organism evidence="2 3">
    <name type="scientific">Trichomonascus ciferrii</name>
    <dbReference type="NCBI Taxonomy" id="44093"/>
    <lineage>
        <taxon>Eukaryota</taxon>
        <taxon>Fungi</taxon>
        <taxon>Dikarya</taxon>
        <taxon>Ascomycota</taxon>
        <taxon>Saccharomycotina</taxon>
        <taxon>Dipodascomycetes</taxon>
        <taxon>Dipodascales</taxon>
        <taxon>Trichomonascaceae</taxon>
        <taxon>Trichomonascus</taxon>
        <taxon>Trichomonascus ciferrii complex</taxon>
    </lineage>
</organism>
<dbReference type="PANTHER" id="PTHR24030">
    <property type="entry name" value="PROTEIN CMSS1"/>
    <property type="match status" value="1"/>
</dbReference>
<comment type="caution">
    <text evidence="2">The sequence shown here is derived from an EMBL/GenBank/DDBJ whole genome shotgun (WGS) entry which is preliminary data.</text>
</comment>
<dbReference type="InterPro" id="IPR032704">
    <property type="entry name" value="Cms1"/>
</dbReference>
<evidence type="ECO:0000313" key="3">
    <source>
        <dbReference type="Proteomes" id="UP000761534"/>
    </source>
</evidence>
<dbReference type="Pfam" id="PF14617">
    <property type="entry name" value="CMS1"/>
    <property type="match status" value="1"/>
</dbReference>
<evidence type="ECO:0008006" key="4">
    <source>
        <dbReference type="Google" id="ProtNLM"/>
    </source>
</evidence>
<evidence type="ECO:0000256" key="1">
    <source>
        <dbReference type="SAM" id="MobiDB-lite"/>
    </source>
</evidence>
<accession>A0A642V7A0</accession>
<dbReference type="GO" id="GO:0030686">
    <property type="term" value="C:90S preribosome"/>
    <property type="evidence" value="ECO:0007669"/>
    <property type="project" value="TreeGrafter"/>
</dbReference>
<dbReference type="VEuPathDB" id="FungiDB:TRICI_002354"/>
<reference evidence="2" key="1">
    <citation type="journal article" date="2019" name="G3 (Bethesda)">
        <title>Genome Assemblies of Two Rare Opportunistic Yeast Pathogens: Diutina rugosa (syn. Candida rugosa) and Trichomonascus ciferrii (syn. Candida ciferrii).</title>
        <authorList>
            <person name="Mixao V."/>
            <person name="Saus E."/>
            <person name="Hansen A.P."/>
            <person name="Lass-Florl C."/>
            <person name="Gabaldon T."/>
        </authorList>
    </citation>
    <scope>NUCLEOTIDE SEQUENCE</scope>
    <source>
        <strain evidence="2">CBS 4856</strain>
    </source>
</reference>
<dbReference type="EMBL" id="SWFS01000161">
    <property type="protein sequence ID" value="KAA8915505.1"/>
    <property type="molecule type" value="Genomic_DNA"/>
</dbReference>
<dbReference type="AlphaFoldDB" id="A0A642V7A0"/>
<dbReference type="OrthoDB" id="1929311at2759"/>
<keyword evidence="3" id="KW-1185">Reference proteome</keyword>
<evidence type="ECO:0000313" key="2">
    <source>
        <dbReference type="EMBL" id="KAA8915505.1"/>
    </source>
</evidence>
<protein>
    <recommendedName>
        <fullName evidence="4">Protein CMS1</fullName>
    </recommendedName>
</protein>
<feature type="region of interest" description="Disordered" evidence="1">
    <location>
        <begin position="1"/>
        <end position="87"/>
    </location>
</feature>